<protein>
    <recommendedName>
        <fullName evidence="2">Fibronectin type-III domain-containing protein</fullName>
    </recommendedName>
</protein>
<keyword evidence="4" id="KW-1185">Reference proteome</keyword>
<dbReference type="CDD" id="cd00063">
    <property type="entry name" value="FN3"/>
    <property type="match status" value="1"/>
</dbReference>
<accession>A0AA35QYS9</accession>
<evidence type="ECO:0000313" key="4">
    <source>
        <dbReference type="Proteomes" id="UP001174909"/>
    </source>
</evidence>
<evidence type="ECO:0000259" key="2">
    <source>
        <dbReference type="PROSITE" id="PS50853"/>
    </source>
</evidence>
<gene>
    <name evidence="3" type="ORF">GBAR_LOCUS2089</name>
</gene>
<dbReference type="InterPro" id="IPR036116">
    <property type="entry name" value="FN3_sf"/>
</dbReference>
<dbReference type="EMBL" id="CASHTH010000294">
    <property type="protein sequence ID" value="CAI7997190.1"/>
    <property type="molecule type" value="Genomic_DNA"/>
</dbReference>
<feature type="compositionally biased region" description="Low complexity" evidence="1">
    <location>
        <begin position="1"/>
        <end position="10"/>
    </location>
</feature>
<proteinExistence type="predicted"/>
<sequence length="199" mass="21800">MASADDQNNNQPPPPAAGRGQQVRHVIRIPLPRGIQPGQRFTIRYTQPVPGQGGQRPHIRLIQVPMRPQQPGGREGGGGDVLRVLREQEEAARRAAEEDHRRRHQLRTSLNTIQPPLVEYNEDEGVVRVSWQPVEVAGGDSVEYVVKSWKDGAGDPVIIYQGQLTSCVVDTMETLCRGHTHQVAVSACASGETGEPSQS</sequence>
<dbReference type="Gene3D" id="2.60.40.10">
    <property type="entry name" value="Immunoglobulins"/>
    <property type="match status" value="1"/>
</dbReference>
<evidence type="ECO:0000313" key="3">
    <source>
        <dbReference type="EMBL" id="CAI7997190.1"/>
    </source>
</evidence>
<feature type="region of interest" description="Disordered" evidence="1">
    <location>
        <begin position="1"/>
        <end position="22"/>
    </location>
</feature>
<dbReference type="Proteomes" id="UP001174909">
    <property type="component" value="Unassembled WGS sequence"/>
</dbReference>
<dbReference type="InterPro" id="IPR013783">
    <property type="entry name" value="Ig-like_fold"/>
</dbReference>
<comment type="caution">
    <text evidence="3">The sequence shown here is derived from an EMBL/GenBank/DDBJ whole genome shotgun (WGS) entry which is preliminary data.</text>
</comment>
<name>A0AA35QYS9_GEOBA</name>
<dbReference type="InterPro" id="IPR003961">
    <property type="entry name" value="FN3_dom"/>
</dbReference>
<evidence type="ECO:0000256" key="1">
    <source>
        <dbReference type="SAM" id="MobiDB-lite"/>
    </source>
</evidence>
<feature type="domain" description="Fibronectin type-III" evidence="2">
    <location>
        <begin position="112"/>
        <end position="199"/>
    </location>
</feature>
<dbReference type="AlphaFoldDB" id="A0AA35QYS9"/>
<reference evidence="3" key="1">
    <citation type="submission" date="2023-03" db="EMBL/GenBank/DDBJ databases">
        <authorList>
            <person name="Steffen K."/>
            <person name="Cardenas P."/>
        </authorList>
    </citation>
    <scope>NUCLEOTIDE SEQUENCE</scope>
</reference>
<organism evidence="3 4">
    <name type="scientific">Geodia barretti</name>
    <name type="common">Barrett's horny sponge</name>
    <dbReference type="NCBI Taxonomy" id="519541"/>
    <lineage>
        <taxon>Eukaryota</taxon>
        <taxon>Metazoa</taxon>
        <taxon>Porifera</taxon>
        <taxon>Demospongiae</taxon>
        <taxon>Heteroscleromorpha</taxon>
        <taxon>Tetractinellida</taxon>
        <taxon>Astrophorina</taxon>
        <taxon>Geodiidae</taxon>
        <taxon>Geodia</taxon>
    </lineage>
</organism>
<dbReference type="SUPFAM" id="SSF49265">
    <property type="entry name" value="Fibronectin type III"/>
    <property type="match status" value="1"/>
</dbReference>
<dbReference type="PROSITE" id="PS50853">
    <property type="entry name" value="FN3"/>
    <property type="match status" value="1"/>
</dbReference>